<comment type="caution">
    <text evidence="2">The sequence shown here is derived from an EMBL/GenBank/DDBJ whole genome shotgun (WGS) entry which is preliminary data.</text>
</comment>
<name>U5DKW2_9CHRO</name>
<dbReference type="AlphaFoldDB" id="U5DKW2"/>
<reference evidence="2 3" key="1">
    <citation type="submission" date="2013-05" db="EMBL/GenBank/DDBJ databases">
        <title>Draft genome sequence of Rubidibacter lacunae KORDI 51-2.</title>
        <authorList>
            <person name="Choi D.H."/>
            <person name="Noh J.H."/>
            <person name="Kwon K.-K."/>
            <person name="Lee J.-H."/>
            <person name="Ryu J.-Y."/>
        </authorList>
    </citation>
    <scope>NUCLEOTIDE SEQUENCE [LARGE SCALE GENOMIC DNA]</scope>
    <source>
        <strain evidence="2 3">KORDI 51-2</strain>
    </source>
</reference>
<protein>
    <submittedName>
        <fullName evidence="2">Uncharacterized protein</fullName>
    </submittedName>
</protein>
<keyword evidence="3" id="KW-1185">Reference proteome</keyword>
<keyword evidence="1" id="KW-1133">Transmembrane helix</keyword>
<organism evidence="2 3">
    <name type="scientific">Rubidibacter lacunae KORDI 51-2</name>
    <dbReference type="NCBI Taxonomy" id="582515"/>
    <lineage>
        <taxon>Bacteria</taxon>
        <taxon>Bacillati</taxon>
        <taxon>Cyanobacteriota</taxon>
        <taxon>Cyanophyceae</taxon>
        <taxon>Oscillatoriophycideae</taxon>
        <taxon>Chroococcales</taxon>
        <taxon>Aphanothecaceae</taxon>
        <taxon>Rubidibacter</taxon>
    </lineage>
</organism>
<proteinExistence type="predicted"/>
<dbReference type="InParanoid" id="U5DKW2"/>
<evidence type="ECO:0000256" key="1">
    <source>
        <dbReference type="SAM" id="Phobius"/>
    </source>
</evidence>
<gene>
    <name evidence="2" type="ORF">KR51_00010150</name>
</gene>
<evidence type="ECO:0000313" key="3">
    <source>
        <dbReference type="Proteomes" id="UP000016960"/>
    </source>
</evidence>
<keyword evidence="1" id="KW-0472">Membrane</keyword>
<accession>U5DKW2</accession>
<evidence type="ECO:0000313" key="2">
    <source>
        <dbReference type="EMBL" id="ERN42326.1"/>
    </source>
</evidence>
<sequence length="299" mass="33616">MSVFGRHRRNDEYFDRYCERIDKTFEEVDFIKDEIKCLKQSISRARNQANVFRKALIALISLISVLTGVGIMKISDFSNHVMKFLYTPDFIIDEFTEDRNFEIDVHAIAQKDKNIHEDILALTDPWNAEHYSSFASRGEVEHGESYLLQALRRQNSEAVNAVLTDDRLALANPNFFTRSFNGVRIMVDIELLGVSGPPDKCAGSIIKPTDNAVIFVRSSKNSNKEKIIDCKGPTRPNITVVLAADTPMGGFSGPYMLVGVNEVDKPIKPTVRVTKKVAEELGFQGDFRVSGTLEINSGY</sequence>
<dbReference type="RefSeq" id="WP_022605304.1">
    <property type="nucleotide sequence ID" value="NZ_ASSJ01000026.1"/>
</dbReference>
<dbReference type="EMBL" id="ASSJ01000026">
    <property type="protein sequence ID" value="ERN42326.1"/>
    <property type="molecule type" value="Genomic_DNA"/>
</dbReference>
<dbReference type="Proteomes" id="UP000016960">
    <property type="component" value="Unassembled WGS sequence"/>
</dbReference>
<keyword evidence="1" id="KW-0812">Transmembrane</keyword>
<feature type="transmembrane region" description="Helical" evidence="1">
    <location>
        <begin position="51"/>
        <end position="72"/>
    </location>
</feature>